<comment type="caution">
    <text evidence="3">The sequence shown here is derived from an EMBL/GenBank/DDBJ whole genome shotgun (WGS) entry which is preliminary data.</text>
</comment>
<dbReference type="SUPFAM" id="SSF56112">
    <property type="entry name" value="Protein kinase-like (PK-like)"/>
    <property type="match status" value="1"/>
</dbReference>
<dbReference type="InterPro" id="IPR011009">
    <property type="entry name" value="Kinase-like_dom_sf"/>
</dbReference>
<keyword evidence="3" id="KW-0808">Transferase</keyword>
<feature type="compositionally biased region" description="Polar residues" evidence="1">
    <location>
        <begin position="658"/>
        <end position="669"/>
    </location>
</feature>
<evidence type="ECO:0000313" key="4">
    <source>
        <dbReference type="Proteomes" id="UP000770015"/>
    </source>
</evidence>
<dbReference type="SMART" id="SM00220">
    <property type="entry name" value="S_TKc"/>
    <property type="match status" value="1"/>
</dbReference>
<feature type="region of interest" description="Disordered" evidence="1">
    <location>
        <begin position="215"/>
        <end position="234"/>
    </location>
</feature>
<sequence>MHQNINHEQPGGENPQFLLPYRFNEFAAPTASYHASLQRSASDAARSDVSFHSIETVYDRGAMIHAKMLRQRRIPSHDASMPWMPKSDSNLVPSLARRQSLWKEKATISTVSNKIRAAFQKSTFYGKKYLPLDQLMDIISPPVIRRLLKDTFGDGDALLISRLEQEVVGHPDANEPVPGRRRILAILILQNEVEKFRDFVDAGIHDSHLPLASVRSRYPNPEDPEDSECESEPDWTLYSTQKPEAAARYLENWSSGAAHGFELHQNFIHVPFFQIPAREDKVCKFYELEYEAALPFETYEIGKAVGGHGSVIKVKIHDAHYEACDDNGCRTQQDGLKPAEENRPKPTEFAAKKLHFPDAKAFEKEVAVFEKLNSRCNVNSKDSHLVQLQLAFRYGQDFFLVFPWADGNLREFWERNQRSPGSRDDLTWFIGQCHGIAYALRKIHHLDTLLNEDGMASGAVEGLEGNKRWGRHGDMKPENILWFSHDHGKDDYLVISDFGLTQFKSAQSKSKVGPDEVVGYSATYRAPELDSDTHSVAPSYDVWSLGCILLQFASWLLLGKDSIDEFTTQRVADDIPQWDGIKEDKFFNRCHGQQEAVLKNSVIKWIDELHGLPQCNKRLHDLLDLIQFTMLQPLPRDRWKSSEIHEELRCQLALCNRTGSDTDSRQTCADPSKYDDARRSAVKPSSRNNRCTIKPRMNITYMKSLQ</sequence>
<dbReference type="PROSITE" id="PS50011">
    <property type="entry name" value="PROTEIN_KINASE_DOM"/>
    <property type="match status" value="1"/>
</dbReference>
<dbReference type="Gene3D" id="1.10.510.10">
    <property type="entry name" value="Transferase(Phosphotransferase) domain 1"/>
    <property type="match status" value="1"/>
</dbReference>
<evidence type="ECO:0000256" key="1">
    <source>
        <dbReference type="SAM" id="MobiDB-lite"/>
    </source>
</evidence>
<feature type="domain" description="Protein kinase" evidence="2">
    <location>
        <begin position="297"/>
        <end position="648"/>
    </location>
</feature>
<dbReference type="PANTHER" id="PTHR24359">
    <property type="entry name" value="SERINE/THREONINE-PROTEIN KINASE SBK1"/>
    <property type="match status" value="1"/>
</dbReference>
<dbReference type="GO" id="GO:0005524">
    <property type="term" value="F:ATP binding"/>
    <property type="evidence" value="ECO:0007669"/>
    <property type="project" value="InterPro"/>
</dbReference>
<dbReference type="Proteomes" id="UP000770015">
    <property type="component" value="Unassembled WGS sequence"/>
</dbReference>
<keyword evidence="4" id="KW-1185">Reference proteome</keyword>
<keyword evidence="3" id="KW-0418">Kinase</keyword>
<evidence type="ECO:0000313" key="3">
    <source>
        <dbReference type="EMBL" id="KAH6697290.1"/>
    </source>
</evidence>
<dbReference type="Pfam" id="PF00069">
    <property type="entry name" value="Pkinase"/>
    <property type="match status" value="1"/>
</dbReference>
<dbReference type="EMBL" id="JAGSXJ010000001">
    <property type="protein sequence ID" value="KAH6697290.1"/>
    <property type="molecule type" value="Genomic_DNA"/>
</dbReference>
<dbReference type="AlphaFoldDB" id="A0A9P8VKL9"/>
<dbReference type="PANTHER" id="PTHR24359:SF37">
    <property type="entry name" value="PROTEIN KINASE DOMAIN-CONTAINING PROTEIN"/>
    <property type="match status" value="1"/>
</dbReference>
<name>A0A9P8VKL9_9PEZI</name>
<feature type="region of interest" description="Disordered" evidence="1">
    <location>
        <begin position="658"/>
        <end position="689"/>
    </location>
</feature>
<dbReference type="InterPro" id="IPR000719">
    <property type="entry name" value="Prot_kinase_dom"/>
</dbReference>
<evidence type="ECO:0000259" key="2">
    <source>
        <dbReference type="PROSITE" id="PS50011"/>
    </source>
</evidence>
<organism evidence="3 4">
    <name type="scientific">Plectosphaerella plurivora</name>
    <dbReference type="NCBI Taxonomy" id="936078"/>
    <lineage>
        <taxon>Eukaryota</taxon>
        <taxon>Fungi</taxon>
        <taxon>Dikarya</taxon>
        <taxon>Ascomycota</taxon>
        <taxon>Pezizomycotina</taxon>
        <taxon>Sordariomycetes</taxon>
        <taxon>Hypocreomycetidae</taxon>
        <taxon>Glomerellales</taxon>
        <taxon>Plectosphaerellaceae</taxon>
        <taxon>Plectosphaerella</taxon>
    </lineage>
</organism>
<dbReference type="OrthoDB" id="1046782at2759"/>
<gene>
    <name evidence="3" type="ORF">F5X68DRAFT_238669</name>
</gene>
<protein>
    <submittedName>
        <fullName evidence="3">Kinase-like domain-containing protein</fullName>
    </submittedName>
</protein>
<dbReference type="GO" id="GO:0004674">
    <property type="term" value="F:protein serine/threonine kinase activity"/>
    <property type="evidence" value="ECO:0007669"/>
    <property type="project" value="TreeGrafter"/>
</dbReference>
<reference evidence="3" key="1">
    <citation type="journal article" date="2021" name="Nat. Commun.">
        <title>Genetic determinants of endophytism in the Arabidopsis root mycobiome.</title>
        <authorList>
            <person name="Mesny F."/>
            <person name="Miyauchi S."/>
            <person name="Thiergart T."/>
            <person name="Pickel B."/>
            <person name="Atanasova L."/>
            <person name="Karlsson M."/>
            <person name="Huettel B."/>
            <person name="Barry K.W."/>
            <person name="Haridas S."/>
            <person name="Chen C."/>
            <person name="Bauer D."/>
            <person name="Andreopoulos W."/>
            <person name="Pangilinan J."/>
            <person name="LaButti K."/>
            <person name="Riley R."/>
            <person name="Lipzen A."/>
            <person name="Clum A."/>
            <person name="Drula E."/>
            <person name="Henrissat B."/>
            <person name="Kohler A."/>
            <person name="Grigoriev I.V."/>
            <person name="Martin F.M."/>
            <person name="Hacquard S."/>
        </authorList>
    </citation>
    <scope>NUCLEOTIDE SEQUENCE</scope>
    <source>
        <strain evidence="3">MPI-SDFR-AT-0117</strain>
    </source>
</reference>
<accession>A0A9P8VKL9</accession>
<feature type="compositionally biased region" description="Acidic residues" evidence="1">
    <location>
        <begin position="222"/>
        <end position="233"/>
    </location>
</feature>
<proteinExistence type="predicted"/>